<comment type="caution">
    <text evidence="5">The sequence shown here is derived from an EMBL/GenBank/DDBJ whole genome shotgun (WGS) entry which is preliminary data.</text>
</comment>
<evidence type="ECO:0000256" key="3">
    <source>
        <dbReference type="ARBA" id="ARBA00023163"/>
    </source>
</evidence>
<evidence type="ECO:0000256" key="2">
    <source>
        <dbReference type="ARBA" id="ARBA00023015"/>
    </source>
</evidence>
<dbReference type="STRING" id="33114.A0A2G2VUF9"/>
<dbReference type="Proteomes" id="UP000224567">
    <property type="component" value="Unassembled WGS sequence"/>
</dbReference>
<dbReference type="GO" id="GO:0016592">
    <property type="term" value="C:mediator complex"/>
    <property type="evidence" value="ECO:0007669"/>
    <property type="project" value="InterPro"/>
</dbReference>
<dbReference type="AlphaFoldDB" id="A0A2G2VUF9"/>
<comment type="subcellular location">
    <subcellularLocation>
        <location evidence="1">Nucleus</location>
    </subcellularLocation>
</comment>
<sequence>MQSITNSTATTAAVQKPKNLLQILDVTRNIIDNYGFIINNARVNDPPVRYSHIHRRIYDEDCTFRMVHAAESLLKLVSELQKISMFLGFASLNDHVDQRIEDFTEQTKKTEGSLPRIGEETTASLKDLECHYYQRPYYCSAKRTSSL</sequence>
<organism evidence="5 6">
    <name type="scientific">Capsicum baccatum</name>
    <name type="common">Peruvian pepper</name>
    <dbReference type="NCBI Taxonomy" id="33114"/>
    <lineage>
        <taxon>Eukaryota</taxon>
        <taxon>Viridiplantae</taxon>
        <taxon>Streptophyta</taxon>
        <taxon>Embryophyta</taxon>
        <taxon>Tracheophyta</taxon>
        <taxon>Spermatophyta</taxon>
        <taxon>Magnoliopsida</taxon>
        <taxon>eudicotyledons</taxon>
        <taxon>Gunneridae</taxon>
        <taxon>Pentapetalae</taxon>
        <taxon>asterids</taxon>
        <taxon>lamiids</taxon>
        <taxon>Solanales</taxon>
        <taxon>Solanaceae</taxon>
        <taxon>Solanoideae</taxon>
        <taxon>Capsiceae</taxon>
        <taxon>Capsicum</taxon>
    </lineage>
</organism>
<dbReference type="PANTHER" id="PTHR12434:SF6">
    <property type="entry name" value="MEDIATOR OF RNA POLYMERASE II TRANSCRIPTION SUBUNIT 22"/>
    <property type="match status" value="1"/>
</dbReference>
<protein>
    <submittedName>
        <fullName evidence="5">Uncharacterized protein</fullName>
    </submittedName>
</protein>
<dbReference type="GO" id="GO:0003712">
    <property type="term" value="F:transcription coregulator activity"/>
    <property type="evidence" value="ECO:0007669"/>
    <property type="project" value="InterPro"/>
</dbReference>
<dbReference type="Pfam" id="PF06179">
    <property type="entry name" value="Med22"/>
    <property type="match status" value="1"/>
</dbReference>
<dbReference type="EMBL" id="MLFT02000010">
    <property type="protein sequence ID" value="PHT36618.1"/>
    <property type="molecule type" value="Genomic_DNA"/>
</dbReference>
<dbReference type="InterPro" id="IPR009332">
    <property type="entry name" value="Med22"/>
</dbReference>
<keyword evidence="4" id="KW-0539">Nucleus</keyword>
<name>A0A2G2VUF9_CAPBA</name>
<accession>A0A2G2VUF9</accession>
<dbReference type="PANTHER" id="PTHR12434">
    <property type="entry name" value="MEDIATOR OF RNA POLYMERASE II TRANSCRIPTION SUBUNIT 22"/>
    <property type="match status" value="1"/>
</dbReference>
<proteinExistence type="predicted"/>
<evidence type="ECO:0000313" key="6">
    <source>
        <dbReference type="Proteomes" id="UP000224567"/>
    </source>
</evidence>
<reference evidence="6" key="2">
    <citation type="journal article" date="2017" name="J. Anim. Genet.">
        <title>Multiple reference genome sequences of hot pepper reveal the massive evolution of plant disease resistance genes by retroduplication.</title>
        <authorList>
            <person name="Kim S."/>
            <person name="Park J."/>
            <person name="Yeom S.-I."/>
            <person name="Kim Y.-M."/>
            <person name="Seo E."/>
            <person name="Kim K.-T."/>
            <person name="Kim M.-S."/>
            <person name="Lee J.M."/>
            <person name="Cheong K."/>
            <person name="Shin H.-S."/>
            <person name="Kim S.-B."/>
            <person name="Han K."/>
            <person name="Lee J."/>
            <person name="Park M."/>
            <person name="Lee H.-A."/>
            <person name="Lee H.-Y."/>
            <person name="Lee Y."/>
            <person name="Oh S."/>
            <person name="Lee J.H."/>
            <person name="Choi E."/>
            <person name="Choi E."/>
            <person name="Lee S.E."/>
            <person name="Jeon J."/>
            <person name="Kim H."/>
            <person name="Choi G."/>
            <person name="Song H."/>
            <person name="Lee J."/>
            <person name="Lee S.-C."/>
            <person name="Kwon J.-K."/>
            <person name="Lee H.-Y."/>
            <person name="Koo N."/>
            <person name="Hong Y."/>
            <person name="Kim R.W."/>
            <person name="Kang W.-H."/>
            <person name="Huh J.H."/>
            <person name="Kang B.-C."/>
            <person name="Yang T.-J."/>
            <person name="Lee Y.-H."/>
            <person name="Bennetzen J.L."/>
            <person name="Choi D."/>
        </authorList>
    </citation>
    <scope>NUCLEOTIDE SEQUENCE [LARGE SCALE GENOMIC DNA]</scope>
    <source>
        <strain evidence="6">cv. PBC81</strain>
    </source>
</reference>
<reference evidence="5 6" key="1">
    <citation type="journal article" date="2017" name="Genome Biol.">
        <title>New reference genome sequences of hot pepper reveal the massive evolution of plant disease-resistance genes by retroduplication.</title>
        <authorList>
            <person name="Kim S."/>
            <person name="Park J."/>
            <person name="Yeom S.I."/>
            <person name="Kim Y.M."/>
            <person name="Seo E."/>
            <person name="Kim K.T."/>
            <person name="Kim M.S."/>
            <person name="Lee J.M."/>
            <person name="Cheong K."/>
            <person name="Shin H.S."/>
            <person name="Kim S.B."/>
            <person name="Han K."/>
            <person name="Lee J."/>
            <person name="Park M."/>
            <person name="Lee H.A."/>
            <person name="Lee H.Y."/>
            <person name="Lee Y."/>
            <person name="Oh S."/>
            <person name="Lee J.H."/>
            <person name="Choi E."/>
            <person name="Choi E."/>
            <person name="Lee S.E."/>
            <person name="Jeon J."/>
            <person name="Kim H."/>
            <person name="Choi G."/>
            <person name="Song H."/>
            <person name="Lee J."/>
            <person name="Lee S.C."/>
            <person name="Kwon J.K."/>
            <person name="Lee H.Y."/>
            <person name="Koo N."/>
            <person name="Hong Y."/>
            <person name="Kim R.W."/>
            <person name="Kang W.H."/>
            <person name="Huh J.H."/>
            <person name="Kang B.C."/>
            <person name="Yang T.J."/>
            <person name="Lee Y.H."/>
            <person name="Bennetzen J.L."/>
            <person name="Choi D."/>
        </authorList>
    </citation>
    <scope>NUCLEOTIDE SEQUENCE [LARGE SCALE GENOMIC DNA]</scope>
    <source>
        <strain evidence="6">cv. PBC81</strain>
    </source>
</reference>
<evidence type="ECO:0000256" key="4">
    <source>
        <dbReference type="ARBA" id="ARBA00023242"/>
    </source>
</evidence>
<keyword evidence="2" id="KW-0805">Transcription regulation</keyword>
<gene>
    <name evidence="5" type="ORF">CQW23_24318</name>
</gene>
<keyword evidence="6" id="KW-1185">Reference proteome</keyword>
<evidence type="ECO:0000313" key="5">
    <source>
        <dbReference type="EMBL" id="PHT36618.1"/>
    </source>
</evidence>
<dbReference type="GO" id="GO:0006357">
    <property type="term" value="P:regulation of transcription by RNA polymerase II"/>
    <property type="evidence" value="ECO:0007669"/>
    <property type="project" value="InterPro"/>
</dbReference>
<dbReference type="OrthoDB" id="203279at2759"/>
<feature type="non-terminal residue" evidence="5">
    <location>
        <position position="147"/>
    </location>
</feature>
<evidence type="ECO:0000256" key="1">
    <source>
        <dbReference type="ARBA" id="ARBA00004123"/>
    </source>
</evidence>
<keyword evidence="3" id="KW-0804">Transcription</keyword>